<sequence>MYFNRSIYLSHLHLFVVILQIRADNCIKAYPIDEIYALIQRFFF</sequence>
<proteinExistence type="predicted"/>
<evidence type="ECO:0000313" key="1">
    <source>
        <dbReference type="EMBL" id="EER46951.1"/>
    </source>
</evidence>
<accession>C5S224</accession>
<comment type="caution">
    <text evidence="1">The sequence shown here is derived from an EMBL/GenBank/DDBJ whole genome shotgun (WGS) entry which is preliminary data.</text>
</comment>
<organism evidence="1 2">
    <name type="scientific">Actinobacillus minor NM305</name>
    <dbReference type="NCBI Taxonomy" id="637911"/>
    <lineage>
        <taxon>Bacteria</taxon>
        <taxon>Pseudomonadati</taxon>
        <taxon>Pseudomonadota</taxon>
        <taxon>Gammaproteobacteria</taxon>
        <taxon>Pasteurellales</taxon>
        <taxon>Pasteurellaceae</taxon>
        <taxon>Actinobacillus</taxon>
    </lineage>
</organism>
<dbReference type="AlphaFoldDB" id="C5S224"/>
<name>C5S224_9PAST</name>
<reference evidence="1 2" key="1">
    <citation type="journal article" date="2010" name="Vet. Microbiol.">
        <title>Production of haemolysins by strains of the Actinobacillus minor/porcitonsillarum complex.</title>
        <authorList>
            <person name="Arya G."/>
            <person name="Niven D.F."/>
        </authorList>
    </citation>
    <scope>NUCLEOTIDE SEQUENCE [LARGE SCALE GENOMIC DNA]</scope>
    <source>
        <strain evidence="1 2">NM305</strain>
    </source>
</reference>
<dbReference type="EMBL" id="ACQL01000097">
    <property type="protein sequence ID" value="EER46951.1"/>
    <property type="molecule type" value="Genomic_DNA"/>
</dbReference>
<gene>
    <name evidence="1" type="ORF">AM305_09616</name>
</gene>
<evidence type="ECO:0000313" key="2">
    <source>
        <dbReference type="Proteomes" id="UP000005532"/>
    </source>
</evidence>
<dbReference type="Proteomes" id="UP000005532">
    <property type="component" value="Unassembled WGS sequence"/>
</dbReference>
<protein>
    <submittedName>
        <fullName evidence="1">Uncharacterized protein</fullName>
    </submittedName>
</protein>